<keyword evidence="2" id="KW-1185">Reference proteome</keyword>
<evidence type="ECO:0000313" key="1">
    <source>
        <dbReference type="EMBL" id="KZV90915.1"/>
    </source>
</evidence>
<dbReference type="InParanoid" id="A0A165GRT7"/>
<proteinExistence type="predicted"/>
<accession>A0A165GRT7</accession>
<gene>
    <name evidence="1" type="ORF">EXIGLDRAFT_108405</name>
</gene>
<sequence length="174" mass="20208">MFTPLPSMNRVRWKFWIHRENESPHLLERPDDASHTYGPPYMLLVPQCAPTGFVVHRSSHHQQARFTALRNNLRAVAVVPPELSLQRTLTQLSLVLFASSTSQPGWPRCRLGPALPFTLHWLHPMYAVDPPRCKRVCALVQRRRLCSRHKRPPVCRRTILAVFQLEIIRSEHTD</sequence>
<name>A0A165GRT7_EXIGL</name>
<protein>
    <submittedName>
        <fullName evidence="1">Uncharacterized protein</fullName>
    </submittedName>
</protein>
<dbReference type="EMBL" id="KV426038">
    <property type="protein sequence ID" value="KZV90915.1"/>
    <property type="molecule type" value="Genomic_DNA"/>
</dbReference>
<dbReference type="Proteomes" id="UP000077266">
    <property type="component" value="Unassembled WGS sequence"/>
</dbReference>
<organism evidence="1 2">
    <name type="scientific">Exidia glandulosa HHB12029</name>
    <dbReference type="NCBI Taxonomy" id="1314781"/>
    <lineage>
        <taxon>Eukaryota</taxon>
        <taxon>Fungi</taxon>
        <taxon>Dikarya</taxon>
        <taxon>Basidiomycota</taxon>
        <taxon>Agaricomycotina</taxon>
        <taxon>Agaricomycetes</taxon>
        <taxon>Auriculariales</taxon>
        <taxon>Exidiaceae</taxon>
        <taxon>Exidia</taxon>
    </lineage>
</organism>
<dbReference type="AlphaFoldDB" id="A0A165GRT7"/>
<evidence type="ECO:0000313" key="2">
    <source>
        <dbReference type="Proteomes" id="UP000077266"/>
    </source>
</evidence>
<reference evidence="1 2" key="1">
    <citation type="journal article" date="2016" name="Mol. Biol. Evol.">
        <title>Comparative Genomics of Early-Diverging Mushroom-Forming Fungi Provides Insights into the Origins of Lignocellulose Decay Capabilities.</title>
        <authorList>
            <person name="Nagy L.G."/>
            <person name="Riley R."/>
            <person name="Tritt A."/>
            <person name="Adam C."/>
            <person name="Daum C."/>
            <person name="Floudas D."/>
            <person name="Sun H."/>
            <person name="Yadav J.S."/>
            <person name="Pangilinan J."/>
            <person name="Larsson K.H."/>
            <person name="Matsuura K."/>
            <person name="Barry K."/>
            <person name="Labutti K."/>
            <person name="Kuo R."/>
            <person name="Ohm R.A."/>
            <person name="Bhattacharya S.S."/>
            <person name="Shirouzu T."/>
            <person name="Yoshinaga Y."/>
            <person name="Martin F.M."/>
            <person name="Grigoriev I.V."/>
            <person name="Hibbett D.S."/>
        </authorList>
    </citation>
    <scope>NUCLEOTIDE SEQUENCE [LARGE SCALE GENOMIC DNA]</scope>
    <source>
        <strain evidence="1 2">HHB12029</strain>
    </source>
</reference>